<dbReference type="EMBL" id="MLAW01000036">
    <property type="protein sequence ID" value="OJJ24185.1"/>
    <property type="molecule type" value="Genomic_DNA"/>
</dbReference>
<organism evidence="2 3">
    <name type="scientific">Roseofilum reptotaenium AO1-A</name>
    <dbReference type="NCBI Taxonomy" id="1925591"/>
    <lineage>
        <taxon>Bacteria</taxon>
        <taxon>Bacillati</taxon>
        <taxon>Cyanobacteriota</taxon>
        <taxon>Cyanophyceae</taxon>
        <taxon>Desertifilales</taxon>
        <taxon>Desertifilaceae</taxon>
        <taxon>Roseofilum</taxon>
    </lineage>
</organism>
<evidence type="ECO:0000313" key="3">
    <source>
        <dbReference type="Proteomes" id="UP000183940"/>
    </source>
</evidence>
<sequence>MNIKRDLLLTTLLSAGVLSFTPIAFAASNELPNAWIVQVEGKGELERQDGRRVRARLGMPVFAGDRLLATDGSLLVQCLNLSLQAIASGEQKPNTCISQAEKTEDEPECSPGSYGCPHRGDRDFQLHADVPYIISPRRTYLRTSTPRFRWHSVPNSQSYTVILKGDGVEIWRTTVEVGSVEAGLEPIPTEIIYSGDRALEAGISYTLQIETDQGASSLDAQPMAGGIHFQILEPEKQAEFSLKEAQVRQQSLDPAAEHLALARLYLNFDLIAEAIAHLESVVSNDIEGASIYRQLGDLYLLNLGLVPLAQAYYQQGLNQIASDNLEDRAAIAHGLSQIYQVMGDRSQALDWLTEAQQGYQTLGYTQKLEDIRKELRILE</sequence>
<feature type="chain" id="PRO_5012928230" description="Tetratricopeptide repeat protein" evidence="1">
    <location>
        <begin position="27"/>
        <end position="379"/>
    </location>
</feature>
<gene>
    <name evidence="2" type="ORF">BI308_18125</name>
</gene>
<dbReference type="InterPro" id="IPR011990">
    <property type="entry name" value="TPR-like_helical_dom_sf"/>
</dbReference>
<feature type="signal peptide" evidence="1">
    <location>
        <begin position="1"/>
        <end position="26"/>
    </location>
</feature>
<dbReference type="Proteomes" id="UP000183940">
    <property type="component" value="Unassembled WGS sequence"/>
</dbReference>
<accession>A0A1L9QND8</accession>
<evidence type="ECO:0008006" key="4">
    <source>
        <dbReference type="Google" id="ProtNLM"/>
    </source>
</evidence>
<name>A0A1L9QND8_9CYAN</name>
<comment type="caution">
    <text evidence="2">The sequence shown here is derived from an EMBL/GenBank/DDBJ whole genome shotgun (WGS) entry which is preliminary data.</text>
</comment>
<evidence type="ECO:0000313" key="2">
    <source>
        <dbReference type="EMBL" id="OJJ24185.1"/>
    </source>
</evidence>
<dbReference type="STRING" id="1925591.BI308_18125"/>
<reference evidence="2" key="1">
    <citation type="submission" date="2016-10" db="EMBL/GenBank/DDBJ databases">
        <title>CRISPR-Cas defence system in Roseofilum reptotaenium: evidence of a bacteriophage-cyanobacterium arms race in the coral black band disease.</title>
        <authorList>
            <person name="Buerger P."/>
            <person name="Wood-Charlson E.M."/>
            <person name="Weynberg K.D."/>
            <person name="Willis B."/>
            <person name="Van Oppen M.J."/>
        </authorList>
    </citation>
    <scope>NUCLEOTIDE SEQUENCE [LARGE SCALE GENOMIC DNA]</scope>
    <source>
        <strain evidence="2">AO1-A</strain>
    </source>
</reference>
<dbReference type="AlphaFoldDB" id="A0A1L9QND8"/>
<dbReference type="SUPFAM" id="SSF48452">
    <property type="entry name" value="TPR-like"/>
    <property type="match status" value="1"/>
</dbReference>
<evidence type="ECO:0000256" key="1">
    <source>
        <dbReference type="SAM" id="SignalP"/>
    </source>
</evidence>
<protein>
    <recommendedName>
        <fullName evidence="4">Tetratricopeptide repeat protein</fullName>
    </recommendedName>
</protein>
<proteinExistence type="predicted"/>
<keyword evidence="3" id="KW-1185">Reference proteome</keyword>
<keyword evidence="1" id="KW-0732">Signal</keyword>
<dbReference type="Gene3D" id="1.25.40.10">
    <property type="entry name" value="Tetratricopeptide repeat domain"/>
    <property type="match status" value="1"/>
</dbReference>